<keyword evidence="3" id="KW-1185">Reference proteome</keyword>
<dbReference type="AlphaFoldDB" id="A0A369JM47"/>
<dbReference type="InParanoid" id="A0A369JM47"/>
<sequence length="59" mass="7010">MKEKWLREQVGLKWAIRPQASVKGTDEPLRSVELGNVEPQYDRRKKKTEKDSKCRRVKV</sequence>
<accession>A0A369JM47</accession>
<dbReference type="EMBL" id="LUEZ02000055">
    <property type="protein sequence ID" value="RDB21475.1"/>
    <property type="molecule type" value="Genomic_DNA"/>
</dbReference>
<name>A0A369JM47_HYPMA</name>
<comment type="caution">
    <text evidence="2">The sequence shown here is derived from an EMBL/GenBank/DDBJ whole genome shotgun (WGS) entry which is preliminary data.</text>
</comment>
<proteinExistence type="predicted"/>
<evidence type="ECO:0000313" key="2">
    <source>
        <dbReference type="EMBL" id="RDB21475.1"/>
    </source>
</evidence>
<evidence type="ECO:0000256" key="1">
    <source>
        <dbReference type="SAM" id="MobiDB-lite"/>
    </source>
</evidence>
<reference evidence="2" key="1">
    <citation type="submission" date="2018-04" db="EMBL/GenBank/DDBJ databases">
        <title>Whole genome sequencing of Hypsizygus marmoreus.</title>
        <authorList>
            <person name="Choi I.-G."/>
            <person name="Min B."/>
            <person name="Kim J.-G."/>
            <person name="Kim S."/>
            <person name="Oh Y.-L."/>
            <person name="Kong W.-S."/>
            <person name="Park H."/>
            <person name="Jeong J."/>
            <person name="Song E.-S."/>
        </authorList>
    </citation>
    <scope>NUCLEOTIDE SEQUENCE [LARGE SCALE GENOMIC DNA]</scope>
    <source>
        <strain evidence="2">51987-8</strain>
    </source>
</reference>
<protein>
    <submittedName>
        <fullName evidence="2">Uncharacterized protein</fullName>
    </submittedName>
</protein>
<gene>
    <name evidence="2" type="ORF">Hypma_011727</name>
</gene>
<evidence type="ECO:0000313" key="3">
    <source>
        <dbReference type="Proteomes" id="UP000076154"/>
    </source>
</evidence>
<feature type="compositionally biased region" description="Basic and acidic residues" evidence="1">
    <location>
        <begin position="48"/>
        <end position="59"/>
    </location>
</feature>
<dbReference type="Proteomes" id="UP000076154">
    <property type="component" value="Unassembled WGS sequence"/>
</dbReference>
<organism evidence="2 3">
    <name type="scientific">Hypsizygus marmoreus</name>
    <name type="common">White beech mushroom</name>
    <name type="synonym">Agaricus marmoreus</name>
    <dbReference type="NCBI Taxonomy" id="39966"/>
    <lineage>
        <taxon>Eukaryota</taxon>
        <taxon>Fungi</taxon>
        <taxon>Dikarya</taxon>
        <taxon>Basidiomycota</taxon>
        <taxon>Agaricomycotina</taxon>
        <taxon>Agaricomycetes</taxon>
        <taxon>Agaricomycetidae</taxon>
        <taxon>Agaricales</taxon>
        <taxon>Tricholomatineae</taxon>
        <taxon>Lyophyllaceae</taxon>
        <taxon>Hypsizygus</taxon>
    </lineage>
</organism>
<feature type="region of interest" description="Disordered" evidence="1">
    <location>
        <begin position="25"/>
        <end position="59"/>
    </location>
</feature>
<dbReference type="OrthoDB" id="5593376at2759"/>